<keyword evidence="4 7" id="KW-1133">Transmembrane helix</keyword>
<evidence type="ECO:0000256" key="1">
    <source>
        <dbReference type="ARBA" id="ARBA00004127"/>
    </source>
</evidence>
<evidence type="ECO:0000313" key="8">
    <source>
        <dbReference type="EMBL" id="CAF1140112.1"/>
    </source>
</evidence>
<comment type="subcellular location">
    <subcellularLocation>
        <location evidence="1">Endomembrane system</location>
        <topology evidence="1">Multi-pass membrane protein</topology>
    </subcellularLocation>
</comment>
<sequence length="219" mass="23456">MSYNFNPNQAAQGATYAAQGANYAGRAMNAFQTAVNIDDQQPQAEGTTFWFRWFIRATAIVTGILAMLCGVFGALSISPFCIIAGVMMIFLGFSLIMFEVPVCCQFVQYTQPVAQFSVQRPPWQKAVLYSVPPLVPLLLCQSISIVFGFICLLVNGAIQFMLAVGKKAPLEEMLQRANVGGINRGPPVPEGPPLNAPGPGLGPGPGPSGDRGFNFTPLH</sequence>
<gene>
    <name evidence="8" type="ORF">JYZ213_LOCUS23507</name>
    <name evidence="9" type="ORF">OXD698_LOCUS3453</name>
</gene>
<dbReference type="SMART" id="SM01077">
    <property type="entry name" value="Cg6151-P"/>
    <property type="match status" value="1"/>
</dbReference>
<dbReference type="Pfam" id="PF10233">
    <property type="entry name" value="Cg6151-P"/>
    <property type="match status" value="1"/>
</dbReference>
<evidence type="ECO:0008006" key="11">
    <source>
        <dbReference type="Google" id="ProtNLM"/>
    </source>
</evidence>
<feature type="transmembrane region" description="Helical" evidence="7">
    <location>
        <begin position="80"/>
        <end position="98"/>
    </location>
</feature>
<dbReference type="GO" id="GO:0016192">
    <property type="term" value="P:vesicle-mediated transport"/>
    <property type="evidence" value="ECO:0007669"/>
    <property type="project" value="TreeGrafter"/>
</dbReference>
<feature type="compositionally biased region" description="Pro residues" evidence="6">
    <location>
        <begin position="186"/>
        <end position="206"/>
    </location>
</feature>
<evidence type="ECO:0000256" key="7">
    <source>
        <dbReference type="SAM" id="Phobius"/>
    </source>
</evidence>
<evidence type="ECO:0000256" key="6">
    <source>
        <dbReference type="SAM" id="MobiDB-lite"/>
    </source>
</evidence>
<dbReference type="Proteomes" id="UP000663844">
    <property type="component" value="Unassembled WGS sequence"/>
</dbReference>
<dbReference type="GO" id="GO:0012505">
    <property type="term" value="C:endomembrane system"/>
    <property type="evidence" value="ECO:0007669"/>
    <property type="project" value="UniProtKB-SubCell"/>
</dbReference>
<keyword evidence="5 7" id="KW-0472">Membrane</keyword>
<name>A0A814S133_9BILA</name>
<protein>
    <recommendedName>
        <fullName evidence="11">Calcium channel flower</fullName>
    </recommendedName>
</protein>
<keyword evidence="3 7" id="KW-0812">Transmembrane</keyword>
<dbReference type="GO" id="GO:0016020">
    <property type="term" value="C:membrane"/>
    <property type="evidence" value="ECO:0007669"/>
    <property type="project" value="InterPro"/>
</dbReference>
<feature type="region of interest" description="Disordered" evidence="6">
    <location>
        <begin position="181"/>
        <end position="219"/>
    </location>
</feature>
<reference evidence="8" key="1">
    <citation type="submission" date="2021-02" db="EMBL/GenBank/DDBJ databases">
        <authorList>
            <person name="Nowell W R."/>
        </authorList>
    </citation>
    <scope>NUCLEOTIDE SEQUENCE</scope>
</reference>
<evidence type="ECO:0000313" key="9">
    <source>
        <dbReference type="EMBL" id="CAF3541291.1"/>
    </source>
</evidence>
<evidence type="ECO:0000256" key="5">
    <source>
        <dbReference type="ARBA" id="ARBA00023136"/>
    </source>
</evidence>
<comment type="similarity">
    <text evidence="2">Belongs to the calcium channel flower family.</text>
</comment>
<comment type="caution">
    <text evidence="8">The sequence shown here is derived from an EMBL/GenBank/DDBJ whole genome shotgun (WGS) entry which is preliminary data.</text>
</comment>
<organism evidence="8 10">
    <name type="scientific">Adineta steineri</name>
    <dbReference type="NCBI Taxonomy" id="433720"/>
    <lineage>
        <taxon>Eukaryota</taxon>
        <taxon>Metazoa</taxon>
        <taxon>Spiralia</taxon>
        <taxon>Gnathifera</taxon>
        <taxon>Rotifera</taxon>
        <taxon>Eurotatoria</taxon>
        <taxon>Bdelloidea</taxon>
        <taxon>Adinetida</taxon>
        <taxon>Adinetidae</taxon>
        <taxon>Adineta</taxon>
    </lineage>
</organism>
<feature type="transmembrane region" description="Helical" evidence="7">
    <location>
        <begin position="53"/>
        <end position="73"/>
    </location>
</feature>
<accession>A0A814S133</accession>
<evidence type="ECO:0000256" key="3">
    <source>
        <dbReference type="ARBA" id="ARBA00022692"/>
    </source>
</evidence>
<dbReference type="EMBL" id="CAJNOG010000278">
    <property type="protein sequence ID" value="CAF1140112.1"/>
    <property type="molecule type" value="Genomic_DNA"/>
</dbReference>
<dbReference type="PANTHER" id="PTHR13314">
    <property type="entry name" value="CALCIUM CHANNEL FLOWER HOMOLOG"/>
    <property type="match status" value="1"/>
</dbReference>
<evidence type="ECO:0000256" key="4">
    <source>
        <dbReference type="ARBA" id="ARBA00022989"/>
    </source>
</evidence>
<dbReference type="InterPro" id="IPR019365">
    <property type="entry name" value="TVP18/Ca-channel_flower"/>
</dbReference>
<evidence type="ECO:0000313" key="10">
    <source>
        <dbReference type="Proteomes" id="UP000663845"/>
    </source>
</evidence>
<proteinExistence type="inferred from homology"/>
<dbReference type="Proteomes" id="UP000663845">
    <property type="component" value="Unassembled WGS sequence"/>
</dbReference>
<dbReference type="PANTHER" id="PTHR13314:SF2">
    <property type="entry name" value="CALCIUM CHANNEL FLOWER HOMOLOG"/>
    <property type="match status" value="1"/>
</dbReference>
<feature type="transmembrane region" description="Helical" evidence="7">
    <location>
        <begin position="134"/>
        <end position="158"/>
    </location>
</feature>
<dbReference type="EMBL" id="CAJOAZ010000122">
    <property type="protein sequence ID" value="CAF3541291.1"/>
    <property type="molecule type" value="Genomic_DNA"/>
</dbReference>
<evidence type="ECO:0000256" key="2">
    <source>
        <dbReference type="ARBA" id="ARBA00010023"/>
    </source>
</evidence>
<dbReference type="AlphaFoldDB" id="A0A814S133"/>